<dbReference type="InterPro" id="IPR000182">
    <property type="entry name" value="GNAT_dom"/>
</dbReference>
<sequence>MADVVVQSSPLEVAAQPLLEALVLEYDGRYGALSRPGGARSEILRYPAEAYRPPLGDFLLLLRDGETVGGGAFMSHDDDTVELKRIWTRADLRRQGLARRIVQALEDSAARLGYTRAYLTTGFRQPEATALYVSLGYRRLFDASVDPALYRSLPFEKLIGTREGEEGDSHVHAPAASFEEATARVTALKAEQERRVIARLSGHSATAA</sequence>
<keyword evidence="1 4" id="KW-0808">Transferase</keyword>
<dbReference type="GO" id="GO:0016747">
    <property type="term" value="F:acyltransferase activity, transferring groups other than amino-acyl groups"/>
    <property type="evidence" value="ECO:0007669"/>
    <property type="project" value="InterPro"/>
</dbReference>
<proteinExistence type="predicted"/>
<dbReference type="CDD" id="cd04301">
    <property type="entry name" value="NAT_SF"/>
    <property type="match status" value="1"/>
</dbReference>
<dbReference type="OrthoDB" id="9803233at2"/>
<dbReference type="AlphaFoldDB" id="A0A4R7BMW2"/>
<reference evidence="4 5" key="1">
    <citation type="submission" date="2019-03" db="EMBL/GenBank/DDBJ databases">
        <title>Genomic Encyclopedia of Type Strains, Phase IV (KMG-IV): sequencing the most valuable type-strain genomes for metagenomic binning, comparative biology and taxonomic classification.</title>
        <authorList>
            <person name="Goeker M."/>
        </authorList>
    </citation>
    <scope>NUCLEOTIDE SEQUENCE [LARGE SCALE GENOMIC DNA]</scope>
    <source>
        <strain evidence="4 5">DSM 25903</strain>
    </source>
</reference>
<dbReference type="PANTHER" id="PTHR43877:SF2">
    <property type="entry name" value="AMINOALKYLPHOSPHONATE N-ACETYLTRANSFERASE-RELATED"/>
    <property type="match status" value="1"/>
</dbReference>
<evidence type="ECO:0000256" key="2">
    <source>
        <dbReference type="ARBA" id="ARBA00023315"/>
    </source>
</evidence>
<dbReference type="PANTHER" id="PTHR43877">
    <property type="entry name" value="AMINOALKYLPHOSPHONATE N-ACETYLTRANSFERASE-RELATED-RELATED"/>
    <property type="match status" value="1"/>
</dbReference>
<dbReference type="RefSeq" id="WP_133774902.1">
    <property type="nucleotide sequence ID" value="NZ_SNZR01000018.1"/>
</dbReference>
<dbReference type="SUPFAM" id="SSF55729">
    <property type="entry name" value="Acyl-CoA N-acyltransferases (Nat)"/>
    <property type="match status" value="1"/>
</dbReference>
<dbReference type="Gene3D" id="3.40.630.30">
    <property type="match status" value="1"/>
</dbReference>
<keyword evidence="5" id="KW-1185">Reference proteome</keyword>
<comment type="caution">
    <text evidence="4">The sequence shown here is derived from an EMBL/GenBank/DDBJ whole genome shotgun (WGS) entry which is preliminary data.</text>
</comment>
<feature type="domain" description="N-acetyltransferase" evidence="3">
    <location>
        <begin position="6"/>
        <end position="156"/>
    </location>
</feature>
<evidence type="ECO:0000256" key="1">
    <source>
        <dbReference type="ARBA" id="ARBA00022679"/>
    </source>
</evidence>
<dbReference type="Proteomes" id="UP000295122">
    <property type="component" value="Unassembled WGS sequence"/>
</dbReference>
<organism evidence="4 5">
    <name type="scientific">Enterovirga rhinocerotis</name>
    <dbReference type="NCBI Taxonomy" id="1339210"/>
    <lineage>
        <taxon>Bacteria</taxon>
        <taxon>Pseudomonadati</taxon>
        <taxon>Pseudomonadota</taxon>
        <taxon>Alphaproteobacteria</taxon>
        <taxon>Hyphomicrobiales</taxon>
        <taxon>Methylobacteriaceae</taxon>
        <taxon>Enterovirga</taxon>
    </lineage>
</organism>
<name>A0A4R7BMW2_9HYPH</name>
<dbReference type="Pfam" id="PF00583">
    <property type="entry name" value="Acetyltransf_1"/>
    <property type="match status" value="1"/>
</dbReference>
<evidence type="ECO:0000313" key="5">
    <source>
        <dbReference type="Proteomes" id="UP000295122"/>
    </source>
</evidence>
<protein>
    <submittedName>
        <fullName evidence="4">N-acetylglutamate synthase-like GNAT family acetyltransferase</fullName>
    </submittedName>
</protein>
<evidence type="ECO:0000313" key="4">
    <source>
        <dbReference type="EMBL" id="TDR85246.1"/>
    </source>
</evidence>
<dbReference type="InterPro" id="IPR050832">
    <property type="entry name" value="Bact_Acetyltransf"/>
</dbReference>
<dbReference type="InterPro" id="IPR016181">
    <property type="entry name" value="Acyl_CoA_acyltransferase"/>
</dbReference>
<gene>
    <name evidence="4" type="ORF">EV668_4793</name>
</gene>
<keyword evidence="2" id="KW-0012">Acyltransferase</keyword>
<accession>A0A4R7BMW2</accession>
<evidence type="ECO:0000259" key="3">
    <source>
        <dbReference type="PROSITE" id="PS51186"/>
    </source>
</evidence>
<dbReference type="EMBL" id="SNZR01000018">
    <property type="protein sequence ID" value="TDR85246.1"/>
    <property type="molecule type" value="Genomic_DNA"/>
</dbReference>
<dbReference type="PROSITE" id="PS51186">
    <property type="entry name" value="GNAT"/>
    <property type="match status" value="1"/>
</dbReference>